<dbReference type="InterPro" id="IPR002734">
    <property type="entry name" value="RibDG_C"/>
</dbReference>
<comment type="caution">
    <text evidence="2">The sequence shown here is derived from an EMBL/GenBank/DDBJ whole genome shotgun (WGS) entry which is preliminary data.</text>
</comment>
<dbReference type="PANTHER" id="PTHR38011">
    <property type="entry name" value="DIHYDROFOLATE REDUCTASE FAMILY PROTEIN (AFU_ORTHOLOGUE AFUA_8G06820)"/>
    <property type="match status" value="1"/>
</dbReference>
<dbReference type="Proteomes" id="UP001500596">
    <property type="component" value="Unassembled WGS sequence"/>
</dbReference>
<evidence type="ECO:0000313" key="2">
    <source>
        <dbReference type="EMBL" id="GAA1672345.1"/>
    </source>
</evidence>
<dbReference type="InterPro" id="IPR050765">
    <property type="entry name" value="Riboflavin_Biosynth_HTPR"/>
</dbReference>
<feature type="domain" description="Bacterial bifunctional deaminase-reductase C-terminal" evidence="1">
    <location>
        <begin position="8"/>
        <end position="179"/>
    </location>
</feature>
<organism evidence="2 3">
    <name type="scientific">Microbacterium lacus</name>
    <dbReference type="NCBI Taxonomy" id="415217"/>
    <lineage>
        <taxon>Bacteria</taxon>
        <taxon>Bacillati</taxon>
        <taxon>Actinomycetota</taxon>
        <taxon>Actinomycetes</taxon>
        <taxon>Micrococcales</taxon>
        <taxon>Microbacteriaceae</taxon>
        <taxon>Microbacterium</taxon>
    </lineage>
</organism>
<dbReference type="RefSeq" id="WP_344053274.1">
    <property type="nucleotide sequence ID" value="NZ_BAAAPK010000001.1"/>
</dbReference>
<dbReference type="SUPFAM" id="SSF53597">
    <property type="entry name" value="Dihydrofolate reductase-like"/>
    <property type="match status" value="1"/>
</dbReference>
<dbReference type="Pfam" id="PF01872">
    <property type="entry name" value="RibD_C"/>
    <property type="match status" value="1"/>
</dbReference>
<protein>
    <submittedName>
        <fullName evidence="2">Dihydrofolate reductase family protein</fullName>
    </submittedName>
</protein>
<reference evidence="3" key="1">
    <citation type="journal article" date="2019" name="Int. J. Syst. Evol. Microbiol.">
        <title>The Global Catalogue of Microorganisms (GCM) 10K type strain sequencing project: providing services to taxonomists for standard genome sequencing and annotation.</title>
        <authorList>
            <consortium name="The Broad Institute Genomics Platform"/>
            <consortium name="The Broad Institute Genome Sequencing Center for Infectious Disease"/>
            <person name="Wu L."/>
            <person name="Ma J."/>
        </authorList>
    </citation>
    <scope>NUCLEOTIDE SEQUENCE [LARGE SCALE GENOMIC DNA]</scope>
    <source>
        <strain evidence="3">JCM 15575</strain>
    </source>
</reference>
<evidence type="ECO:0000259" key="1">
    <source>
        <dbReference type="Pfam" id="PF01872"/>
    </source>
</evidence>
<keyword evidence="3" id="KW-1185">Reference proteome</keyword>
<gene>
    <name evidence="2" type="ORF">GCM10009807_15580</name>
</gene>
<evidence type="ECO:0000313" key="3">
    <source>
        <dbReference type="Proteomes" id="UP001500596"/>
    </source>
</evidence>
<dbReference type="InterPro" id="IPR024072">
    <property type="entry name" value="DHFR-like_dom_sf"/>
</dbReference>
<dbReference type="EMBL" id="BAAAPK010000001">
    <property type="protein sequence ID" value="GAA1672345.1"/>
    <property type="molecule type" value="Genomic_DNA"/>
</dbReference>
<accession>A0ABP4SIP7</accession>
<dbReference type="Gene3D" id="3.40.430.10">
    <property type="entry name" value="Dihydrofolate Reductase, subunit A"/>
    <property type="match status" value="1"/>
</dbReference>
<sequence>MGVLKYVTNMSLDGFIEDDEGRFDWLPLDDELFDHQTELVASADTLLYGRRLYESMAVWETDAALGAQNDRFGAFSAAWKAAHKVVYSTSLAEVGTADTRIERRFVDDEVRRVTHDAPGDVLIGGADLAARAFAGGLIDECLLFVFPVSVGGGKPALPRGQRVGLELLGERRFSNGVLLLHHRVRAR</sequence>
<name>A0ABP4SIP7_9MICO</name>
<dbReference type="PANTHER" id="PTHR38011:SF11">
    <property type="entry name" value="2,5-DIAMINO-6-RIBOSYLAMINO-4(3H)-PYRIMIDINONE 5'-PHOSPHATE REDUCTASE"/>
    <property type="match status" value="1"/>
</dbReference>
<proteinExistence type="predicted"/>